<protein>
    <submittedName>
        <fullName evidence="3">Uncharacterized protein</fullName>
    </submittedName>
</protein>
<keyword evidence="2" id="KW-0472">Membrane</keyword>
<evidence type="ECO:0000256" key="1">
    <source>
        <dbReference type="SAM" id="MobiDB-lite"/>
    </source>
</evidence>
<feature type="transmembrane region" description="Helical" evidence="2">
    <location>
        <begin position="87"/>
        <end position="109"/>
    </location>
</feature>
<keyword evidence="4" id="KW-1185">Reference proteome</keyword>
<proteinExistence type="predicted"/>
<dbReference type="AlphaFoldDB" id="A0A378HZF9"/>
<evidence type="ECO:0000256" key="2">
    <source>
        <dbReference type="SAM" id="Phobius"/>
    </source>
</evidence>
<keyword evidence="2" id="KW-0812">Transmembrane</keyword>
<feature type="region of interest" description="Disordered" evidence="1">
    <location>
        <begin position="1"/>
        <end position="24"/>
    </location>
</feature>
<dbReference type="OrthoDB" id="5651828at2"/>
<organism evidence="3 4">
    <name type="scientific">Legionella beliardensis</name>
    <dbReference type="NCBI Taxonomy" id="91822"/>
    <lineage>
        <taxon>Bacteria</taxon>
        <taxon>Pseudomonadati</taxon>
        <taxon>Pseudomonadota</taxon>
        <taxon>Gammaproteobacteria</taxon>
        <taxon>Legionellales</taxon>
        <taxon>Legionellaceae</taxon>
        <taxon>Legionella</taxon>
    </lineage>
</organism>
<dbReference type="EMBL" id="UGNV01000001">
    <property type="protein sequence ID" value="STX28307.1"/>
    <property type="molecule type" value="Genomic_DNA"/>
</dbReference>
<feature type="transmembrane region" description="Helical" evidence="2">
    <location>
        <begin position="57"/>
        <end position="75"/>
    </location>
</feature>
<dbReference type="Proteomes" id="UP000254968">
    <property type="component" value="Unassembled WGS sequence"/>
</dbReference>
<accession>A0A378HZF9</accession>
<evidence type="ECO:0000313" key="3">
    <source>
        <dbReference type="EMBL" id="STX28307.1"/>
    </source>
</evidence>
<dbReference type="RefSeq" id="WP_115302067.1">
    <property type="nucleotide sequence ID" value="NZ_CAAAHO010000001.1"/>
</dbReference>
<name>A0A378HZF9_9GAMM</name>
<feature type="transmembrane region" description="Helical" evidence="2">
    <location>
        <begin position="129"/>
        <end position="149"/>
    </location>
</feature>
<evidence type="ECO:0000313" key="4">
    <source>
        <dbReference type="Proteomes" id="UP000254968"/>
    </source>
</evidence>
<gene>
    <name evidence="3" type="ORF">NCTC13315_00835</name>
</gene>
<keyword evidence="2" id="KW-1133">Transmembrane helix</keyword>
<reference evidence="3 4" key="1">
    <citation type="submission" date="2018-06" db="EMBL/GenBank/DDBJ databases">
        <authorList>
            <consortium name="Pathogen Informatics"/>
            <person name="Doyle S."/>
        </authorList>
    </citation>
    <scope>NUCLEOTIDE SEQUENCE [LARGE SCALE GENOMIC DNA]</scope>
    <source>
        <strain evidence="3 4">NCTC13315</strain>
    </source>
</reference>
<sequence length="166" mass="17869">MLKETREQETLDDNPAGSSKINPDVYENSRKLNTQIATRGPAVLYALSKASEPLTKGNIVTGIGSMVIGAFGFFGNRYFRNKGDDSAYTYMGQIVGGVQFTAGFMLLAIEAFETYTDSGEAGPLLRVLGMAGMALALTESALVLFNSYLYGDGQPKALSEARLKMN</sequence>